<keyword evidence="1" id="KW-0812">Transmembrane</keyword>
<proteinExistence type="predicted"/>
<evidence type="ECO:0000256" key="1">
    <source>
        <dbReference type="SAM" id="Phobius"/>
    </source>
</evidence>
<dbReference type="Proteomes" id="UP001595823">
    <property type="component" value="Unassembled WGS sequence"/>
</dbReference>
<sequence>MANLHRPLMAVAAVMLLCALASVAGLVFDGRVINGAPAWAKPFKFSVSIAVYCATMAVLYSRLSAWKRTAWWTGTVIAAALVVEQVAILGQMLRGTTSHFNQSTPFDAFVWNTMAFTIMVLWAATFMIGVLLWRHPIGDRALTWSIRLAMAIGLVGLGLGALMPVPTPEQRQSNAEDFVGAHSVGVVDGGPGLPILGWSTTGGDLRIAHFVGMHALQFLPLFAIGLVLLARRRPRLADEATRMRAVFVAAAAYAGLTGLVLWQALRGEPLIYPTAPTLIAVGALAALTVVMAMVVVAAAPRPASAEKTETPEKVPG</sequence>
<feature type="transmembrane region" description="Helical" evidence="1">
    <location>
        <begin position="45"/>
        <end position="63"/>
    </location>
</feature>
<reference evidence="3" key="1">
    <citation type="journal article" date="2019" name="Int. J. Syst. Evol. Microbiol.">
        <title>The Global Catalogue of Microorganisms (GCM) 10K type strain sequencing project: providing services to taxonomists for standard genome sequencing and annotation.</title>
        <authorList>
            <consortium name="The Broad Institute Genomics Platform"/>
            <consortium name="The Broad Institute Genome Sequencing Center for Infectious Disease"/>
            <person name="Wu L."/>
            <person name="Ma J."/>
        </authorList>
    </citation>
    <scope>NUCLEOTIDE SEQUENCE [LARGE SCALE GENOMIC DNA]</scope>
    <source>
        <strain evidence="3">IBRC-M 10908</strain>
    </source>
</reference>
<feature type="transmembrane region" description="Helical" evidence="1">
    <location>
        <begin position="70"/>
        <end position="89"/>
    </location>
</feature>
<evidence type="ECO:0000313" key="3">
    <source>
        <dbReference type="Proteomes" id="UP001595823"/>
    </source>
</evidence>
<feature type="transmembrane region" description="Helical" evidence="1">
    <location>
        <begin position="207"/>
        <end position="230"/>
    </location>
</feature>
<keyword evidence="1" id="KW-0472">Membrane</keyword>
<protein>
    <submittedName>
        <fullName evidence="2">Uncharacterized protein</fullName>
    </submittedName>
</protein>
<dbReference type="EMBL" id="JBHSDK010000013">
    <property type="protein sequence ID" value="MFC4335458.1"/>
    <property type="molecule type" value="Genomic_DNA"/>
</dbReference>
<accession>A0ABV8TXG3</accession>
<gene>
    <name evidence="2" type="ORF">ACFPET_09635</name>
</gene>
<comment type="caution">
    <text evidence="2">The sequence shown here is derived from an EMBL/GenBank/DDBJ whole genome shotgun (WGS) entry which is preliminary data.</text>
</comment>
<feature type="transmembrane region" description="Helical" evidence="1">
    <location>
        <begin position="242"/>
        <end position="265"/>
    </location>
</feature>
<keyword evidence="1" id="KW-1133">Transmembrane helix</keyword>
<keyword evidence="3" id="KW-1185">Reference proteome</keyword>
<feature type="transmembrane region" description="Helical" evidence="1">
    <location>
        <begin position="109"/>
        <end position="132"/>
    </location>
</feature>
<organism evidence="2 3">
    <name type="scientific">Salininema proteolyticum</name>
    <dbReference type="NCBI Taxonomy" id="1607685"/>
    <lineage>
        <taxon>Bacteria</taxon>
        <taxon>Bacillati</taxon>
        <taxon>Actinomycetota</taxon>
        <taxon>Actinomycetes</taxon>
        <taxon>Glycomycetales</taxon>
        <taxon>Glycomycetaceae</taxon>
        <taxon>Salininema</taxon>
    </lineage>
</organism>
<feature type="transmembrane region" description="Helical" evidence="1">
    <location>
        <begin position="144"/>
        <end position="163"/>
    </location>
</feature>
<name>A0ABV8TXG3_9ACTN</name>
<evidence type="ECO:0000313" key="2">
    <source>
        <dbReference type="EMBL" id="MFC4335458.1"/>
    </source>
</evidence>
<dbReference type="RefSeq" id="WP_380620317.1">
    <property type="nucleotide sequence ID" value="NZ_JBHSDK010000013.1"/>
</dbReference>
<feature type="transmembrane region" description="Helical" evidence="1">
    <location>
        <begin position="277"/>
        <end position="299"/>
    </location>
</feature>